<sequence>MIEATGLFLLDQAFEVANIFGLRNIDHEELIRLPIDAENGTVEREKLRGIGSCDRLARF</sequence>
<evidence type="ECO:0000313" key="2">
    <source>
        <dbReference type="Proteomes" id="UP001203297"/>
    </source>
</evidence>
<organism evidence="1 2">
    <name type="scientific">Multifurca ochricompacta</name>
    <dbReference type="NCBI Taxonomy" id="376703"/>
    <lineage>
        <taxon>Eukaryota</taxon>
        <taxon>Fungi</taxon>
        <taxon>Dikarya</taxon>
        <taxon>Basidiomycota</taxon>
        <taxon>Agaricomycotina</taxon>
        <taxon>Agaricomycetes</taxon>
        <taxon>Russulales</taxon>
        <taxon>Russulaceae</taxon>
        <taxon>Multifurca</taxon>
    </lineage>
</organism>
<reference evidence="1" key="1">
    <citation type="journal article" date="2022" name="New Phytol.">
        <title>Evolutionary transition to the ectomycorrhizal habit in the genomes of a hyperdiverse lineage of mushroom-forming fungi.</title>
        <authorList>
            <person name="Looney B."/>
            <person name="Miyauchi S."/>
            <person name="Morin E."/>
            <person name="Drula E."/>
            <person name="Courty P.E."/>
            <person name="Kohler A."/>
            <person name="Kuo A."/>
            <person name="LaButti K."/>
            <person name="Pangilinan J."/>
            <person name="Lipzen A."/>
            <person name="Riley R."/>
            <person name="Andreopoulos W."/>
            <person name="He G."/>
            <person name="Johnson J."/>
            <person name="Nolan M."/>
            <person name="Tritt A."/>
            <person name="Barry K.W."/>
            <person name="Grigoriev I.V."/>
            <person name="Nagy L.G."/>
            <person name="Hibbett D."/>
            <person name="Henrissat B."/>
            <person name="Matheny P.B."/>
            <person name="Labbe J."/>
            <person name="Martin F.M."/>
        </authorList>
    </citation>
    <scope>NUCLEOTIDE SEQUENCE</scope>
    <source>
        <strain evidence="1">BPL690</strain>
    </source>
</reference>
<comment type="caution">
    <text evidence="1">The sequence shown here is derived from an EMBL/GenBank/DDBJ whole genome shotgun (WGS) entry which is preliminary data.</text>
</comment>
<dbReference type="AlphaFoldDB" id="A0AAD4QN63"/>
<proteinExistence type="predicted"/>
<evidence type="ECO:0000313" key="1">
    <source>
        <dbReference type="EMBL" id="KAI0302880.1"/>
    </source>
</evidence>
<protein>
    <submittedName>
        <fullName evidence="1">Uncharacterized protein</fullName>
    </submittedName>
</protein>
<keyword evidence="2" id="KW-1185">Reference proteome</keyword>
<accession>A0AAD4QN63</accession>
<dbReference type="EMBL" id="WTXG01000010">
    <property type="protein sequence ID" value="KAI0302880.1"/>
    <property type="molecule type" value="Genomic_DNA"/>
</dbReference>
<name>A0AAD4QN63_9AGAM</name>
<gene>
    <name evidence="1" type="ORF">B0F90DRAFT_1713211</name>
</gene>
<dbReference type="Proteomes" id="UP001203297">
    <property type="component" value="Unassembled WGS sequence"/>
</dbReference>